<feature type="transmembrane region" description="Helical" evidence="1">
    <location>
        <begin position="36"/>
        <end position="55"/>
    </location>
</feature>
<proteinExistence type="predicted"/>
<protein>
    <submittedName>
        <fullName evidence="2">Uncharacterized protein</fullName>
    </submittedName>
</protein>
<gene>
    <name evidence="2" type="ORF">ACFOD3_01990</name>
</gene>
<comment type="caution">
    <text evidence="2">The sequence shown here is derived from an EMBL/GenBank/DDBJ whole genome shotgun (WGS) entry which is preliminary data.</text>
</comment>
<keyword evidence="1" id="KW-1133">Transmembrane helix</keyword>
<dbReference type="EMBL" id="JBHRSB010000001">
    <property type="protein sequence ID" value="MFC2998641.1"/>
    <property type="molecule type" value="Genomic_DNA"/>
</dbReference>
<sequence>MAQPVVLLQGAFGILILALIAVAIITGDFALGPVGLWSVLVVPAFPGSVVLLARYEAQPPRWTARRFPDRERRRARMRRTRMAVPPGAWRFASARPPPTCCWPAGR</sequence>
<dbReference type="Proteomes" id="UP001595420">
    <property type="component" value="Unassembled WGS sequence"/>
</dbReference>
<organism evidence="2 3">
    <name type="scientific">Falsiroseomonas tokyonensis</name>
    <dbReference type="NCBI Taxonomy" id="430521"/>
    <lineage>
        <taxon>Bacteria</taxon>
        <taxon>Pseudomonadati</taxon>
        <taxon>Pseudomonadota</taxon>
        <taxon>Alphaproteobacteria</taxon>
        <taxon>Acetobacterales</taxon>
        <taxon>Roseomonadaceae</taxon>
        <taxon>Falsiroseomonas</taxon>
    </lineage>
</organism>
<keyword evidence="1" id="KW-0812">Transmembrane</keyword>
<feature type="transmembrane region" description="Helical" evidence="1">
    <location>
        <begin position="7"/>
        <end position="30"/>
    </location>
</feature>
<evidence type="ECO:0000313" key="3">
    <source>
        <dbReference type="Proteomes" id="UP001595420"/>
    </source>
</evidence>
<name>A0ABV7BP29_9PROT</name>
<accession>A0ABV7BP29</accession>
<evidence type="ECO:0000313" key="2">
    <source>
        <dbReference type="EMBL" id="MFC2998641.1"/>
    </source>
</evidence>
<evidence type="ECO:0000256" key="1">
    <source>
        <dbReference type="SAM" id="Phobius"/>
    </source>
</evidence>
<reference evidence="3" key="1">
    <citation type="journal article" date="2019" name="Int. J. Syst. Evol. Microbiol.">
        <title>The Global Catalogue of Microorganisms (GCM) 10K type strain sequencing project: providing services to taxonomists for standard genome sequencing and annotation.</title>
        <authorList>
            <consortium name="The Broad Institute Genomics Platform"/>
            <consortium name="The Broad Institute Genome Sequencing Center for Infectious Disease"/>
            <person name="Wu L."/>
            <person name="Ma J."/>
        </authorList>
    </citation>
    <scope>NUCLEOTIDE SEQUENCE [LARGE SCALE GENOMIC DNA]</scope>
    <source>
        <strain evidence="3">CGMCC 1.16855</strain>
    </source>
</reference>
<keyword evidence="3" id="KW-1185">Reference proteome</keyword>
<keyword evidence="1" id="KW-0472">Membrane</keyword>
<dbReference type="RefSeq" id="WP_216834107.1">
    <property type="nucleotide sequence ID" value="NZ_JAFNJS010000001.1"/>
</dbReference>